<organism evidence="2 3">
    <name type="scientific">Adineta steineri</name>
    <dbReference type="NCBI Taxonomy" id="433720"/>
    <lineage>
        <taxon>Eukaryota</taxon>
        <taxon>Metazoa</taxon>
        <taxon>Spiralia</taxon>
        <taxon>Gnathifera</taxon>
        <taxon>Rotifera</taxon>
        <taxon>Eurotatoria</taxon>
        <taxon>Bdelloidea</taxon>
        <taxon>Adinetida</taxon>
        <taxon>Adinetidae</taxon>
        <taxon>Adineta</taxon>
    </lineage>
</organism>
<gene>
    <name evidence="2" type="ORF">KXQ929_LOCUS22306</name>
</gene>
<evidence type="ECO:0000313" key="3">
    <source>
        <dbReference type="Proteomes" id="UP000663868"/>
    </source>
</evidence>
<feature type="region of interest" description="Disordered" evidence="1">
    <location>
        <begin position="646"/>
        <end position="668"/>
    </location>
</feature>
<proteinExistence type="predicted"/>
<protein>
    <submittedName>
        <fullName evidence="2">Uncharacterized protein</fullName>
    </submittedName>
</protein>
<dbReference type="PANTHER" id="PTHR33331">
    <property type="entry name" value="COILED-COIL DOMAIN-CONTAINING PROTEIN 162"/>
    <property type="match status" value="1"/>
</dbReference>
<evidence type="ECO:0000313" key="2">
    <source>
        <dbReference type="EMBL" id="CAF3891407.1"/>
    </source>
</evidence>
<dbReference type="Proteomes" id="UP000663868">
    <property type="component" value="Unassembled WGS sequence"/>
</dbReference>
<dbReference type="AlphaFoldDB" id="A0A819H337"/>
<evidence type="ECO:0000256" key="1">
    <source>
        <dbReference type="SAM" id="MobiDB-lite"/>
    </source>
</evidence>
<reference evidence="2" key="1">
    <citation type="submission" date="2021-02" db="EMBL/GenBank/DDBJ databases">
        <authorList>
            <person name="Nowell W R."/>
        </authorList>
    </citation>
    <scope>NUCLEOTIDE SEQUENCE</scope>
</reference>
<accession>A0A819H337</accession>
<name>A0A819H337_9BILA</name>
<feature type="compositionally biased region" description="Polar residues" evidence="1">
    <location>
        <begin position="655"/>
        <end position="668"/>
    </location>
</feature>
<sequence>MPGESERKKRRFIKLIFRIYLCLFLIDSYDFNDTSTRSNRYMKRDEFNYLETLQKLGLDDLSSQTRDDDTENNDASESYGLQLSYLTLRLLRIRTLRNRCLNEFNYLRSIQRTLTIYEQRLTITTKSKDFQIIDQHFNNNVPHTYLFDTPHECTMDTLSYMQSGEHIENVEDFFHEKIIENDGSIIHVQDSAGLHIIYDCALDDINELEQEIVSIGSYFIEKAILKNQKNLQDNEFIKKMDRFEILYNLWEYELNYLQYKRKLIDCFYEIYQHTFDHDERCNIAQIIVDINARRPRIDFRNDEYFSHSYSLEIRFLEQYLSLIREYFNRHVADMRQITENLFDTTDFGAYFPSTRSQSSPPVFLSASKIHSYHLFEFLESLSSLTRIPHVFKKSFNELIEFEQLQRQTNLSLTEKLIYELSCLEDILSTYKQLDQPGSMFSINQQRDLFNTLYSDHPTMISKLAYDILKQVDEARTTKKEQYDKYLKLNTNLIELLSVRYRLIRSASECELLTIIYKQQLDTMSIDHSHLFLRFIQFEFAQSRNIPNIDTENDHITSQIADGQLDKITGQRHITFAVQELEESSIGRINFRQKDQWLTYMNDADEAINNLKIALKLQLMHNHFVYTAILQHRIGIICITQQLQAAKSDDKRPEQSKISSTGKRQTAGD</sequence>
<dbReference type="InterPro" id="IPR040401">
    <property type="entry name" value="CCDC162"/>
</dbReference>
<dbReference type="PANTHER" id="PTHR33331:SF13">
    <property type="entry name" value="COILED-COIL DOMAIN CONTAINING 162"/>
    <property type="match status" value="1"/>
</dbReference>
<comment type="caution">
    <text evidence="2">The sequence shown here is derived from an EMBL/GenBank/DDBJ whole genome shotgun (WGS) entry which is preliminary data.</text>
</comment>
<dbReference type="EMBL" id="CAJOBB010001693">
    <property type="protein sequence ID" value="CAF3891407.1"/>
    <property type="molecule type" value="Genomic_DNA"/>
</dbReference>